<name>A0ACB7UVX4_DIOAL</name>
<gene>
    <name evidence="1" type="ORF">IHE45_13G004600</name>
</gene>
<sequence length="78" mass="8611">MLKHTTVLLLSLLLIVSLITQSSARPVPSDPKTTKEVVEEANPEAVEESCEGVGDEECLMRRTLSAHIDYIYTQGKKP</sequence>
<organism evidence="1 2">
    <name type="scientific">Dioscorea alata</name>
    <name type="common">Purple yam</name>
    <dbReference type="NCBI Taxonomy" id="55571"/>
    <lineage>
        <taxon>Eukaryota</taxon>
        <taxon>Viridiplantae</taxon>
        <taxon>Streptophyta</taxon>
        <taxon>Embryophyta</taxon>
        <taxon>Tracheophyta</taxon>
        <taxon>Spermatophyta</taxon>
        <taxon>Magnoliopsida</taxon>
        <taxon>Liliopsida</taxon>
        <taxon>Dioscoreales</taxon>
        <taxon>Dioscoreaceae</taxon>
        <taxon>Dioscorea</taxon>
    </lineage>
</organism>
<protein>
    <submittedName>
        <fullName evidence="1">Phytosulfokine protein</fullName>
    </submittedName>
</protein>
<reference evidence="2" key="1">
    <citation type="journal article" date="2022" name="Nat. Commun.">
        <title>Chromosome evolution and the genetic basis of agronomically important traits in greater yam.</title>
        <authorList>
            <person name="Bredeson J.V."/>
            <person name="Lyons J.B."/>
            <person name="Oniyinde I.O."/>
            <person name="Okereke N.R."/>
            <person name="Kolade O."/>
            <person name="Nnabue I."/>
            <person name="Nwadili C.O."/>
            <person name="Hribova E."/>
            <person name="Parker M."/>
            <person name="Nwogha J."/>
            <person name="Shu S."/>
            <person name="Carlson J."/>
            <person name="Kariba R."/>
            <person name="Muthemba S."/>
            <person name="Knop K."/>
            <person name="Barton G.J."/>
            <person name="Sherwood A.V."/>
            <person name="Lopez-Montes A."/>
            <person name="Asiedu R."/>
            <person name="Jamnadass R."/>
            <person name="Muchugi A."/>
            <person name="Goodstein D."/>
            <person name="Egesi C.N."/>
            <person name="Featherston J."/>
            <person name="Asfaw A."/>
            <person name="Simpson G.G."/>
            <person name="Dolezel J."/>
            <person name="Hendre P.S."/>
            <person name="Van Deynze A."/>
            <person name="Kumar P.L."/>
            <person name="Obidiegwu J.E."/>
            <person name="Bhattacharjee R."/>
            <person name="Rokhsar D.S."/>
        </authorList>
    </citation>
    <scope>NUCLEOTIDE SEQUENCE [LARGE SCALE GENOMIC DNA]</scope>
    <source>
        <strain evidence="2">cv. TDa95/00328</strain>
    </source>
</reference>
<evidence type="ECO:0000313" key="1">
    <source>
        <dbReference type="EMBL" id="KAH7665022.1"/>
    </source>
</evidence>
<accession>A0ACB7UVX4</accession>
<dbReference type="EMBL" id="CM037023">
    <property type="protein sequence ID" value="KAH7665022.1"/>
    <property type="molecule type" value="Genomic_DNA"/>
</dbReference>
<keyword evidence="2" id="KW-1185">Reference proteome</keyword>
<comment type="caution">
    <text evidence="1">The sequence shown here is derived from an EMBL/GenBank/DDBJ whole genome shotgun (WGS) entry which is preliminary data.</text>
</comment>
<dbReference type="Proteomes" id="UP000827976">
    <property type="component" value="Chromosome 13"/>
</dbReference>
<proteinExistence type="predicted"/>
<evidence type="ECO:0000313" key="2">
    <source>
        <dbReference type="Proteomes" id="UP000827976"/>
    </source>
</evidence>